<gene>
    <name evidence="2" type="ORF">URODEC1_LOCUS69339</name>
    <name evidence="3" type="ORF">URODEC1_LOCUS90037</name>
</gene>
<name>A0ABC9BXK8_9POAL</name>
<reference evidence="2 4" key="2">
    <citation type="submission" date="2024-10" db="EMBL/GenBank/DDBJ databases">
        <authorList>
            <person name="Ryan C."/>
        </authorList>
    </citation>
    <scope>NUCLEOTIDE SEQUENCE [LARGE SCALE GENOMIC DNA]</scope>
</reference>
<dbReference type="EMBL" id="OZ075137">
    <property type="protein sequence ID" value="CAL5009108.1"/>
    <property type="molecule type" value="Genomic_DNA"/>
</dbReference>
<dbReference type="EMBL" id="OZ075145">
    <property type="protein sequence ID" value="CAL5047662.1"/>
    <property type="molecule type" value="Genomic_DNA"/>
</dbReference>
<protein>
    <submittedName>
        <fullName evidence="2">Uncharacterized protein</fullName>
    </submittedName>
</protein>
<dbReference type="Proteomes" id="UP001497457">
    <property type="component" value="Chromosome 27b"/>
</dbReference>
<evidence type="ECO:0000313" key="3">
    <source>
        <dbReference type="EMBL" id="CAL5047662.1"/>
    </source>
</evidence>
<organism evidence="2 4">
    <name type="scientific">Urochloa decumbens</name>
    <dbReference type="NCBI Taxonomy" id="240449"/>
    <lineage>
        <taxon>Eukaryota</taxon>
        <taxon>Viridiplantae</taxon>
        <taxon>Streptophyta</taxon>
        <taxon>Embryophyta</taxon>
        <taxon>Tracheophyta</taxon>
        <taxon>Spermatophyta</taxon>
        <taxon>Magnoliopsida</taxon>
        <taxon>Liliopsida</taxon>
        <taxon>Poales</taxon>
        <taxon>Poaceae</taxon>
        <taxon>PACMAD clade</taxon>
        <taxon>Panicoideae</taxon>
        <taxon>Panicodae</taxon>
        <taxon>Paniceae</taxon>
        <taxon>Melinidinae</taxon>
        <taxon>Urochloa</taxon>
    </lineage>
</organism>
<dbReference type="AlphaFoldDB" id="A0ABC9BXK8"/>
<keyword evidence="4" id="KW-1185">Reference proteome</keyword>
<accession>A0ABC9BXK8</accession>
<dbReference type="Proteomes" id="UP001497457">
    <property type="component" value="Chromosome 35b"/>
</dbReference>
<feature type="compositionally biased region" description="Basic and acidic residues" evidence="1">
    <location>
        <begin position="136"/>
        <end position="145"/>
    </location>
</feature>
<sequence>MPHHTQVLTHLDRTEIPSGNILPRWTKICDNEGTDIEQLQHLAAKNEELKRHTLLRKAFEIENNRSSLSNYNFNVALQALTATQCSTKPAMNPNESSSQVVTISRNDIPRSWPASTYKGGRLQNTALKSWVTSTKENNEKQDVTSRRSNNGLAL</sequence>
<proteinExistence type="predicted"/>
<evidence type="ECO:0000313" key="4">
    <source>
        <dbReference type="Proteomes" id="UP001497457"/>
    </source>
</evidence>
<evidence type="ECO:0000313" key="2">
    <source>
        <dbReference type="EMBL" id="CAL5009108.1"/>
    </source>
</evidence>
<evidence type="ECO:0000256" key="1">
    <source>
        <dbReference type="SAM" id="MobiDB-lite"/>
    </source>
</evidence>
<reference evidence="4" key="1">
    <citation type="submission" date="2024-06" db="EMBL/GenBank/DDBJ databases">
        <authorList>
            <person name="Ryan C."/>
        </authorList>
    </citation>
    <scope>NUCLEOTIDE SEQUENCE [LARGE SCALE GENOMIC DNA]</scope>
</reference>
<feature type="region of interest" description="Disordered" evidence="1">
    <location>
        <begin position="133"/>
        <end position="154"/>
    </location>
</feature>